<evidence type="ECO:0000313" key="1">
    <source>
        <dbReference type="EMBL" id="SVE49472.1"/>
    </source>
</evidence>
<sequence>MFFDLDQKPLIIILHTYRTQRI</sequence>
<gene>
    <name evidence="1" type="ORF">METZ01_LOCUS502326</name>
</gene>
<reference evidence="1" key="1">
    <citation type="submission" date="2018-05" db="EMBL/GenBank/DDBJ databases">
        <authorList>
            <person name="Lanie J.A."/>
            <person name="Ng W.-L."/>
            <person name="Kazmierczak K.M."/>
            <person name="Andrzejewski T.M."/>
            <person name="Davidsen T.M."/>
            <person name="Wayne K.J."/>
            <person name="Tettelin H."/>
            <person name="Glass J.I."/>
            <person name="Rusch D."/>
            <person name="Podicherti R."/>
            <person name="Tsui H.-C.T."/>
            <person name="Winkler M.E."/>
        </authorList>
    </citation>
    <scope>NUCLEOTIDE SEQUENCE</scope>
</reference>
<dbReference type="EMBL" id="UINC01221224">
    <property type="protein sequence ID" value="SVE49472.1"/>
    <property type="molecule type" value="Genomic_DNA"/>
</dbReference>
<name>A0A383DY56_9ZZZZ</name>
<organism evidence="1">
    <name type="scientific">marine metagenome</name>
    <dbReference type="NCBI Taxonomy" id="408172"/>
    <lineage>
        <taxon>unclassified sequences</taxon>
        <taxon>metagenomes</taxon>
        <taxon>ecological metagenomes</taxon>
    </lineage>
</organism>
<dbReference type="AlphaFoldDB" id="A0A383DY56"/>
<accession>A0A383DY56</accession>
<proteinExistence type="predicted"/>
<protein>
    <submittedName>
        <fullName evidence="1">Uncharacterized protein</fullName>
    </submittedName>
</protein>